<protein>
    <submittedName>
        <fullName evidence="2">Uncharacterized protein</fullName>
    </submittedName>
</protein>
<gene>
    <name evidence="2" type="ORF">GCK32_001282</name>
</gene>
<reference evidence="2 3" key="1">
    <citation type="submission" date="2019-10" db="EMBL/GenBank/DDBJ databases">
        <title>Assembly and Annotation for the nematode Trichostrongylus colubriformis.</title>
        <authorList>
            <person name="Martin J."/>
        </authorList>
    </citation>
    <scope>NUCLEOTIDE SEQUENCE [LARGE SCALE GENOMIC DNA]</scope>
    <source>
        <strain evidence="2">G859</strain>
        <tissue evidence="2">Whole worm</tissue>
    </source>
</reference>
<dbReference type="Proteomes" id="UP001331761">
    <property type="component" value="Unassembled WGS sequence"/>
</dbReference>
<organism evidence="2 3">
    <name type="scientific">Trichostrongylus colubriformis</name>
    <name type="common">Black scour worm</name>
    <dbReference type="NCBI Taxonomy" id="6319"/>
    <lineage>
        <taxon>Eukaryota</taxon>
        <taxon>Metazoa</taxon>
        <taxon>Ecdysozoa</taxon>
        <taxon>Nematoda</taxon>
        <taxon>Chromadorea</taxon>
        <taxon>Rhabditida</taxon>
        <taxon>Rhabditina</taxon>
        <taxon>Rhabditomorpha</taxon>
        <taxon>Strongyloidea</taxon>
        <taxon>Trichostrongylidae</taxon>
        <taxon>Trichostrongylus</taxon>
    </lineage>
</organism>
<feature type="region of interest" description="Disordered" evidence="1">
    <location>
        <begin position="1"/>
        <end position="148"/>
    </location>
</feature>
<accession>A0AAN8ERU6</accession>
<comment type="caution">
    <text evidence="2">The sequence shown here is derived from an EMBL/GenBank/DDBJ whole genome shotgun (WGS) entry which is preliminary data.</text>
</comment>
<feature type="compositionally biased region" description="Basic and acidic residues" evidence="1">
    <location>
        <begin position="19"/>
        <end position="45"/>
    </location>
</feature>
<keyword evidence="3" id="KW-1185">Reference proteome</keyword>
<dbReference type="EMBL" id="WIXE01024410">
    <property type="protein sequence ID" value="KAK5965625.1"/>
    <property type="molecule type" value="Genomic_DNA"/>
</dbReference>
<sequence length="235" mass="27437">MARINKRMLQKMAQTAHNVRSEERRERLEMLRNEKAAEEKPKEDPDTGDAVPRKGKPSKEKPKEVPNASEALLHMDKTSKKKHKYVLMRDRQTQTIPQTEDPNTRDAGTRQNKSSKKHKKDRSMKGKDKPRKKKPIEAQNAGDVQKTMKDAQTQTEFLRLIVSEITHREFLYTLAANNYAREIEDAVKYRHLSDAEMALLWMKATKCNEELTEMIANRELKERKKLKKILFGIDL</sequence>
<dbReference type="AlphaFoldDB" id="A0AAN8ERU6"/>
<proteinExistence type="predicted"/>
<evidence type="ECO:0000313" key="2">
    <source>
        <dbReference type="EMBL" id="KAK5965625.1"/>
    </source>
</evidence>
<name>A0AAN8ERU6_TRICO</name>
<evidence type="ECO:0000256" key="1">
    <source>
        <dbReference type="SAM" id="MobiDB-lite"/>
    </source>
</evidence>
<feature type="compositionally biased region" description="Basic residues" evidence="1">
    <location>
        <begin position="113"/>
        <end position="134"/>
    </location>
</feature>
<evidence type="ECO:0000313" key="3">
    <source>
        <dbReference type="Proteomes" id="UP001331761"/>
    </source>
</evidence>